<dbReference type="AlphaFoldDB" id="A0A443N3L9"/>
<comment type="caution">
    <text evidence="1">The sequence shown here is derived from an EMBL/GenBank/DDBJ whole genome shotgun (WGS) entry which is preliminary data.</text>
</comment>
<gene>
    <name evidence="1" type="ORF">CKAN_00138100</name>
</gene>
<accession>A0A443N3L9</accession>
<evidence type="ECO:0000313" key="1">
    <source>
        <dbReference type="EMBL" id="RWR73128.1"/>
    </source>
</evidence>
<evidence type="ECO:0000313" key="2">
    <source>
        <dbReference type="Proteomes" id="UP000283530"/>
    </source>
</evidence>
<name>A0A443N3L9_9MAGN</name>
<reference evidence="1 2" key="1">
    <citation type="journal article" date="2019" name="Nat. Plants">
        <title>Stout camphor tree genome fills gaps in understanding of flowering plant genome evolution.</title>
        <authorList>
            <person name="Chaw S.M."/>
            <person name="Liu Y.C."/>
            <person name="Wu Y.W."/>
            <person name="Wang H.Y."/>
            <person name="Lin C.I."/>
            <person name="Wu C.S."/>
            <person name="Ke H.M."/>
            <person name="Chang L.Y."/>
            <person name="Hsu C.Y."/>
            <person name="Yang H.T."/>
            <person name="Sudianto E."/>
            <person name="Hsu M.H."/>
            <person name="Wu K.P."/>
            <person name="Wang L.N."/>
            <person name="Leebens-Mack J.H."/>
            <person name="Tsai I.J."/>
        </authorList>
    </citation>
    <scope>NUCLEOTIDE SEQUENCE [LARGE SCALE GENOMIC DNA]</scope>
    <source>
        <strain evidence="2">cv. Chaw 1501</strain>
        <tissue evidence="1">Young leaves</tissue>
    </source>
</reference>
<proteinExistence type="predicted"/>
<sequence>MEEIIEIEEEEMSMSVASHSHNVISYNNDRLILPNIKEINLSYLPELDRMTVKLRRQHTLAEPSAGVSFGNASACVGT</sequence>
<dbReference type="Proteomes" id="UP000283530">
    <property type="component" value="Unassembled WGS sequence"/>
</dbReference>
<organism evidence="1 2">
    <name type="scientific">Cinnamomum micranthum f. kanehirae</name>
    <dbReference type="NCBI Taxonomy" id="337451"/>
    <lineage>
        <taxon>Eukaryota</taxon>
        <taxon>Viridiplantae</taxon>
        <taxon>Streptophyta</taxon>
        <taxon>Embryophyta</taxon>
        <taxon>Tracheophyta</taxon>
        <taxon>Spermatophyta</taxon>
        <taxon>Magnoliopsida</taxon>
        <taxon>Magnoliidae</taxon>
        <taxon>Laurales</taxon>
        <taxon>Lauraceae</taxon>
        <taxon>Cinnamomum</taxon>
    </lineage>
</organism>
<protein>
    <submittedName>
        <fullName evidence="1">Uncharacterized protein</fullName>
    </submittedName>
</protein>
<dbReference type="EMBL" id="QPKB01000001">
    <property type="protein sequence ID" value="RWR73128.1"/>
    <property type="molecule type" value="Genomic_DNA"/>
</dbReference>
<keyword evidence="2" id="KW-1185">Reference proteome</keyword>